<reference evidence="7 8" key="1">
    <citation type="submission" date="2020-07" db="EMBL/GenBank/DDBJ databases">
        <title>Sequencing the genomes of 1000 actinobacteria strains.</title>
        <authorList>
            <person name="Klenk H.-P."/>
        </authorList>
    </citation>
    <scope>NUCLEOTIDE SEQUENCE [LARGE SCALE GENOMIC DNA]</scope>
    <source>
        <strain evidence="7 8">LI1</strain>
    </source>
</reference>
<evidence type="ECO:0000313" key="8">
    <source>
        <dbReference type="Proteomes" id="UP000537260"/>
    </source>
</evidence>
<dbReference type="AlphaFoldDB" id="A0A7Z0EDT3"/>
<feature type="domain" description="Type II methyltransferase M.TaqI-like" evidence="6">
    <location>
        <begin position="146"/>
        <end position="238"/>
    </location>
</feature>
<comment type="catalytic activity">
    <reaction evidence="5">
        <text>a 2'-deoxyadenosine in DNA + S-adenosyl-L-methionine = an N(6)-methyl-2'-deoxyadenosine in DNA + S-adenosyl-L-homocysteine + H(+)</text>
        <dbReference type="Rhea" id="RHEA:15197"/>
        <dbReference type="Rhea" id="RHEA-COMP:12418"/>
        <dbReference type="Rhea" id="RHEA-COMP:12419"/>
        <dbReference type="ChEBI" id="CHEBI:15378"/>
        <dbReference type="ChEBI" id="CHEBI:57856"/>
        <dbReference type="ChEBI" id="CHEBI:59789"/>
        <dbReference type="ChEBI" id="CHEBI:90615"/>
        <dbReference type="ChEBI" id="CHEBI:90616"/>
        <dbReference type="EC" id="2.1.1.72"/>
    </reaction>
</comment>
<dbReference type="CDD" id="cd02440">
    <property type="entry name" value="AdoMet_MTases"/>
    <property type="match status" value="1"/>
</dbReference>
<sequence>MASVAKDKVNRMDSIASLLARTEGRRTQSLASLDEDSQAALGQFFTPGIAADLIASMVQLPASGTLRVLDPGAGSGSLTAAIAARIFREAPAVKLELVAVELDESVCGVLRETLDDIRATGTELGVEVSTGLVTVDFIEEAASLGADFGLVIMNPPYAKIPAGSPHRKAMARHGVEAPNLYAAFLALGAIALKPGGQLVAITPRSFANGPYFAQFRGFLLDRVSLSRIHVFESRKTVFSDTGVLQENIIIAGTRDGIANTVTLSASTGHEDEVTERVVPADVIVHPGDLHRFVRIPSAAGADDATSIMQSLPATLEDLGVKVSTGRVVDFRSRDNLVSEPDGGTYPMVYPANIKSGIAIHPMPIGKPQWFQFVEPKDEKLLVPAGAYVIIKRFSAKEERRRIVAGVWSDSTTPAAFDNKTNYVHSNGTGLDMRLATGLNIWLNSTLVDTYFRVFSGHTQVNATDLRSMLFPSAAALRSLGRDEPFELPTQGEIDRMVTELLDTEMVA</sequence>
<keyword evidence="4" id="KW-0949">S-adenosyl-L-methionine</keyword>
<dbReference type="InterPro" id="IPR050953">
    <property type="entry name" value="N4_N6_ade-DNA_methylase"/>
</dbReference>
<dbReference type="PANTHER" id="PTHR33841">
    <property type="entry name" value="DNA METHYLTRANSFERASE YEEA-RELATED"/>
    <property type="match status" value="1"/>
</dbReference>
<keyword evidence="2 7" id="KW-0489">Methyltransferase</keyword>
<dbReference type="InterPro" id="IPR029063">
    <property type="entry name" value="SAM-dependent_MTases_sf"/>
</dbReference>
<organism evidence="7 8">
    <name type="scientific">Glaciibacter psychrotolerans</name>
    <dbReference type="NCBI Taxonomy" id="670054"/>
    <lineage>
        <taxon>Bacteria</taxon>
        <taxon>Bacillati</taxon>
        <taxon>Actinomycetota</taxon>
        <taxon>Actinomycetes</taxon>
        <taxon>Micrococcales</taxon>
        <taxon>Microbacteriaceae</taxon>
        <taxon>Glaciibacter</taxon>
    </lineage>
</organism>
<gene>
    <name evidence="7" type="ORF">HNR05_001412</name>
</gene>
<dbReference type="RefSeq" id="WP_218868833.1">
    <property type="nucleotide sequence ID" value="NZ_JACCFM010000001.1"/>
</dbReference>
<evidence type="ECO:0000313" key="7">
    <source>
        <dbReference type="EMBL" id="NYJ19621.1"/>
    </source>
</evidence>
<evidence type="ECO:0000256" key="5">
    <source>
        <dbReference type="ARBA" id="ARBA00047942"/>
    </source>
</evidence>
<dbReference type="EMBL" id="JACCFM010000001">
    <property type="protein sequence ID" value="NYJ19621.1"/>
    <property type="molecule type" value="Genomic_DNA"/>
</dbReference>
<dbReference type="GO" id="GO:0032259">
    <property type="term" value="P:methylation"/>
    <property type="evidence" value="ECO:0007669"/>
    <property type="project" value="UniProtKB-KW"/>
</dbReference>
<keyword evidence="3 7" id="KW-0808">Transferase</keyword>
<dbReference type="PANTHER" id="PTHR33841:SF1">
    <property type="entry name" value="DNA METHYLTRANSFERASE A"/>
    <property type="match status" value="1"/>
</dbReference>
<proteinExistence type="predicted"/>
<dbReference type="PRINTS" id="PR00507">
    <property type="entry name" value="N12N6MTFRASE"/>
</dbReference>
<dbReference type="InterPro" id="IPR011639">
    <property type="entry name" value="MethylTrfase_TaqI-like_dom"/>
</dbReference>
<dbReference type="Pfam" id="PF07669">
    <property type="entry name" value="Eco57I"/>
    <property type="match status" value="1"/>
</dbReference>
<keyword evidence="8" id="KW-1185">Reference proteome</keyword>
<comment type="caution">
    <text evidence="7">The sequence shown here is derived from an EMBL/GenBank/DDBJ whole genome shotgun (WGS) entry which is preliminary data.</text>
</comment>
<evidence type="ECO:0000256" key="1">
    <source>
        <dbReference type="ARBA" id="ARBA00011900"/>
    </source>
</evidence>
<dbReference type="Gene3D" id="3.40.50.150">
    <property type="entry name" value="Vaccinia Virus protein VP39"/>
    <property type="match status" value="1"/>
</dbReference>
<evidence type="ECO:0000259" key="6">
    <source>
        <dbReference type="Pfam" id="PF07669"/>
    </source>
</evidence>
<dbReference type="Proteomes" id="UP000537260">
    <property type="component" value="Unassembled WGS sequence"/>
</dbReference>
<accession>A0A7Z0EDT3</accession>
<dbReference type="EC" id="2.1.1.72" evidence="1"/>
<dbReference type="GO" id="GO:0009007">
    <property type="term" value="F:site-specific DNA-methyltransferase (adenine-specific) activity"/>
    <property type="evidence" value="ECO:0007669"/>
    <property type="project" value="UniProtKB-EC"/>
</dbReference>
<protein>
    <recommendedName>
        <fullName evidence="1">site-specific DNA-methyltransferase (adenine-specific)</fullName>
        <ecNumber evidence="1">2.1.1.72</ecNumber>
    </recommendedName>
</protein>
<evidence type="ECO:0000256" key="3">
    <source>
        <dbReference type="ARBA" id="ARBA00022679"/>
    </source>
</evidence>
<dbReference type="SUPFAM" id="SSF53335">
    <property type="entry name" value="S-adenosyl-L-methionine-dependent methyltransferases"/>
    <property type="match status" value="1"/>
</dbReference>
<name>A0A7Z0EDT3_9MICO</name>
<evidence type="ECO:0000256" key="2">
    <source>
        <dbReference type="ARBA" id="ARBA00022603"/>
    </source>
</evidence>
<evidence type="ECO:0000256" key="4">
    <source>
        <dbReference type="ARBA" id="ARBA00022691"/>
    </source>
</evidence>
<dbReference type="GO" id="GO:0006304">
    <property type="term" value="P:DNA modification"/>
    <property type="evidence" value="ECO:0007669"/>
    <property type="project" value="InterPro"/>
</dbReference>